<reference evidence="1 2" key="1">
    <citation type="submission" date="2019-04" db="EMBL/GenBank/DDBJ databases">
        <title>Bacillus sediminilitoris sp. nov., isolated from a tidal flat sediment on the East China Sea.</title>
        <authorList>
            <person name="Wei Y."/>
            <person name="Mao H."/>
            <person name="Fang J."/>
        </authorList>
    </citation>
    <scope>NUCLEOTIDE SEQUENCE [LARGE SCALE GENOMIC DNA]</scope>
    <source>
        <strain evidence="1 2">DSL-17</strain>
    </source>
</reference>
<sequence length="356" mass="41797">MTVLWAMLLTVFILAFLSRYIPVQSATLHYTYIKPNKFMIILALTCIVLVSGLRNNIGDTYFYMQSYEIQDFTWDHILENKDPGFGVLQMLLKNISNDPQLLIFITALVTNILIVVTLYKYTKMIELSIYVFITSGMFTVSMNGIRQFFAASIIFWATKYLLDGNFKRYFFIILFASTFHESALILIPIYFIVRRKAWTKVTFSLLGLAILLVMGFNEFSQFLFAAIEDTQYGHYSNFVAGGANIIRVFVDSVPIIIAYLGRDKLRKLWPKSDIIVNMSLISLVFMFIATQNWIFARFNIYFSLYNLILISWIILLFKKNNQKFVYYSLLIFYLMYFYYEQVISLSLQYRSDYINF</sequence>
<comment type="caution">
    <text evidence="1">The sequence shown here is derived from an EMBL/GenBank/DDBJ whole genome shotgun (WGS) entry which is preliminary data.</text>
</comment>
<dbReference type="RefSeq" id="WP_136353110.1">
    <property type="nucleotide sequence ID" value="NZ_CP046266.1"/>
</dbReference>
<dbReference type="Proteomes" id="UP000310334">
    <property type="component" value="Unassembled WGS sequence"/>
</dbReference>
<evidence type="ECO:0000313" key="1">
    <source>
        <dbReference type="EMBL" id="THF80569.1"/>
    </source>
</evidence>
<name>A0A4S4C0H4_9BACI</name>
<dbReference type="OrthoDB" id="1649543at2"/>
<gene>
    <name evidence="1" type="ORF">E6W99_09220</name>
</gene>
<evidence type="ECO:0000313" key="2">
    <source>
        <dbReference type="Proteomes" id="UP000310334"/>
    </source>
</evidence>
<keyword evidence="2" id="KW-1185">Reference proteome</keyword>
<dbReference type="InterPro" id="IPR049458">
    <property type="entry name" value="EpsG-like"/>
</dbReference>
<dbReference type="Pfam" id="PF14897">
    <property type="entry name" value="EpsG"/>
    <property type="match status" value="1"/>
</dbReference>
<proteinExistence type="predicted"/>
<protein>
    <submittedName>
        <fullName evidence="1">EpsG family protein</fullName>
    </submittedName>
</protein>
<dbReference type="EMBL" id="SSNT01000006">
    <property type="protein sequence ID" value="THF80569.1"/>
    <property type="molecule type" value="Genomic_DNA"/>
</dbReference>
<dbReference type="AlphaFoldDB" id="A0A4S4C0H4"/>
<accession>A0A4S4C0H4</accession>
<organism evidence="1 2">
    <name type="scientific">Metabacillus sediminilitoris</name>
    <dbReference type="NCBI Taxonomy" id="2567941"/>
    <lineage>
        <taxon>Bacteria</taxon>
        <taxon>Bacillati</taxon>
        <taxon>Bacillota</taxon>
        <taxon>Bacilli</taxon>
        <taxon>Bacillales</taxon>
        <taxon>Bacillaceae</taxon>
        <taxon>Metabacillus</taxon>
    </lineage>
</organism>